<dbReference type="AlphaFoldDB" id="A0A087UWH0"/>
<keyword evidence="1" id="KW-1133">Transmembrane helix</keyword>
<gene>
    <name evidence="2" type="ORF">X975_10378</name>
</gene>
<evidence type="ECO:0000313" key="3">
    <source>
        <dbReference type="Proteomes" id="UP000054359"/>
    </source>
</evidence>
<evidence type="ECO:0000256" key="1">
    <source>
        <dbReference type="SAM" id="Phobius"/>
    </source>
</evidence>
<accession>A0A087UWH0</accession>
<keyword evidence="3" id="KW-1185">Reference proteome</keyword>
<sequence length="68" mass="7804">MVLQVMLKQITYFITGCIYIFAVTYLPFLTYLSSLESRGVNQNGPYWTQDSDTTCEVQITQLAGENER</sequence>
<feature type="transmembrane region" description="Helical" evidence="1">
    <location>
        <begin position="12"/>
        <end position="32"/>
    </location>
</feature>
<feature type="non-terminal residue" evidence="2">
    <location>
        <position position="68"/>
    </location>
</feature>
<dbReference type="Proteomes" id="UP000054359">
    <property type="component" value="Unassembled WGS sequence"/>
</dbReference>
<keyword evidence="1" id="KW-0472">Membrane</keyword>
<organism evidence="2 3">
    <name type="scientific">Stegodyphus mimosarum</name>
    <name type="common">African social velvet spider</name>
    <dbReference type="NCBI Taxonomy" id="407821"/>
    <lineage>
        <taxon>Eukaryota</taxon>
        <taxon>Metazoa</taxon>
        <taxon>Ecdysozoa</taxon>
        <taxon>Arthropoda</taxon>
        <taxon>Chelicerata</taxon>
        <taxon>Arachnida</taxon>
        <taxon>Araneae</taxon>
        <taxon>Araneomorphae</taxon>
        <taxon>Entelegynae</taxon>
        <taxon>Eresoidea</taxon>
        <taxon>Eresidae</taxon>
        <taxon>Stegodyphus</taxon>
    </lineage>
</organism>
<dbReference type="EMBL" id="KK121995">
    <property type="protein sequence ID" value="KFM81709.1"/>
    <property type="molecule type" value="Genomic_DNA"/>
</dbReference>
<evidence type="ECO:0000313" key="2">
    <source>
        <dbReference type="EMBL" id="KFM81709.1"/>
    </source>
</evidence>
<keyword evidence="1" id="KW-0812">Transmembrane</keyword>
<name>A0A087UWH0_STEMI</name>
<protein>
    <submittedName>
        <fullName evidence="2">Uncharacterized protein</fullName>
    </submittedName>
</protein>
<proteinExistence type="predicted"/>
<reference evidence="2 3" key="1">
    <citation type="submission" date="2013-11" db="EMBL/GenBank/DDBJ databases">
        <title>Genome sequencing of Stegodyphus mimosarum.</title>
        <authorList>
            <person name="Bechsgaard J."/>
        </authorList>
    </citation>
    <scope>NUCLEOTIDE SEQUENCE [LARGE SCALE GENOMIC DNA]</scope>
</reference>